<protein>
    <submittedName>
        <fullName evidence="1">Uncharacterized protein</fullName>
    </submittedName>
</protein>
<feature type="non-terminal residue" evidence="1">
    <location>
        <position position="1"/>
    </location>
</feature>
<evidence type="ECO:0000313" key="1">
    <source>
        <dbReference type="EMBL" id="CAL1286027.1"/>
    </source>
</evidence>
<dbReference type="AlphaFoldDB" id="A0AAV2AQ09"/>
<evidence type="ECO:0000313" key="2">
    <source>
        <dbReference type="Proteomes" id="UP001497382"/>
    </source>
</evidence>
<comment type="caution">
    <text evidence="1">The sequence shown here is derived from an EMBL/GenBank/DDBJ whole genome shotgun (WGS) entry which is preliminary data.</text>
</comment>
<accession>A0AAV2AQ09</accession>
<keyword evidence="2" id="KW-1185">Reference proteome</keyword>
<gene>
    <name evidence="1" type="ORF">LARSCL_LOCUS14014</name>
</gene>
<name>A0AAV2AQ09_9ARAC</name>
<proteinExistence type="predicted"/>
<reference evidence="1 2" key="1">
    <citation type="submission" date="2024-04" db="EMBL/GenBank/DDBJ databases">
        <authorList>
            <person name="Rising A."/>
            <person name="Reimegard J."/>
            <person name="Sonavane S."/>
            <person name="Akerstrom W."/>
            <person name="Nylinder S."/>
            <person name="Hedman E."/>
            <person name="Kallberg Y."/>
        </authorList>
    </citation>
    <scope>NUCLEOTIDE SEQUENCE [LARGE SCALE GENOMIC DNA]</scope>
</reference>
<dbReference type="Proteomes" id="UP001497382">
    <property type="component" value="Unassembled WGS sequence"/>
</dbReference>
<dbReference type="EMBL" id="CAXIEN010000197">
    <property type="protein sequence ID" value="CAL1286027.1"/>
    <property type="molecule type" value="Genomic_DNA"/>
</dbReference>
<organism evidence="1 2">
    <name type="scientific">Larinioides sclopetarius</name>
    <dbReference type="NCBI Taxonomy" id="280406"/>
    <lineage>
        <taxon>Eukaryota</taxon>
        <taxon>Metazoa</taxon>
        <taxon>Ecdysozoa</taxon>
        <taxon>Arthropoda</taxon>
        <taxon>Chelicerata</taxon>
        <taxon>Arachnida</taxon>
        <taxon>Araneae</taxon>
        <taxon>Araneomorphae</taxon>
        <taxon>Entelegynae</taxon>
        <taxon>Araneoidea</taxon>
        <taxon>Araneidae</taxon>
        <taxon>Larinioides</taxon>
    </lineage>
</organism>
<sequence length="60" mass="7027">IESVNLLFSVSVCTPGIPIYVRIEQKYFNHFGVIKQCSEVYVIKLYFIFSVRNIQNKHFG</sequence>